<dbReference type="RefSeq" id="WP_058295516.1">
    <property type="nucleotide sequence ID" value="NZ_CAKJVD010000050.1"/>
</dbReference>
<gene>
    <name evidence="2" type="ORF">CNEO2_580024</name>
    <name evidence="1" type="ORF">CNEO_42954</name>
    <name evidence="4" type="ORF">CNEONATNEC25_02397</name>
    <name evidence="3" type="ORF">CQ394_06515</name>
</gene>
<dbReference type="GeneID" id="68877796"/>
<dbReference type="STRING" id="137838.GCA_001458595_02772"/>
<proteinExistence type="predicted"/>
<evidence type="ECO:0000313" key="4">
    <source>
        <dbReference type="EMBL" id="VCT84796.1"/>
    </source>
</evidence>
<dbReference type="EMBL" id="UWJD01000002">
    <property type="protein sequence ID" value="VCT84796.1"/>
    <property type="molecule type" value="Genomic_DNA"/>
</dbReference>
<dbReference type="EMBL" id="PDCJ01000001">
    <property type="protein sequence ID" value="PEG31357.1"/>
    <property type="molecule type" value="Genomic_DNA"/>
</dbReference>
<sequence>MVKVYNISMKTPIGTQSGKLTFVINENSLSGTIIGNNIRSSFNNGKISNNNFEFSGTINKGFLYISYYAKGTLNKDIITGTVKTKYGTFLLEGNIIK</sequence>
<organism evidence="3 5">
    <name type="scientific">Clostridium neonatale</name>
    <dbReference type="NCBI Taxonomy" id="137838"/>
    <lineage>
        <taxon>Bacteria</taxon>
        <taxon>Bacillati</taxon>
        <taxon>Bacillota</taxon>
        <taxon>Clostridia</taxon>
        <taxon>Eubacteriales</taxon>
        <taxon>Clostridiaceae</taxon>
        <taxon>Clostridium</taxon>
    </lineage>
</organism>
<dbReference type="EMBL" id="CAMTCP010000257">
    <property type="protein sequence ID" value="CAI3658672.1"/>
    <property type="molecule type" value="Genomic_DNA"/>
</dbReference>
<dbReference type="OrthoDB" id="3186506at2"/>
<reference evidence="1" key="3">
    <citation type="submission" date="2021-10" db="EMBL/GenBank/DDBJ databases">
        <authorList>
            <person name="Mesa V."/>
        </authorList>
    </citation>
    <scope>NUCLEOTIDE SEQUENCE</scope>
    <source>
        <strain evidence="1">CC3_PB</strain>
    </source>
</reference>
<reference evidence="3 5" key="1">
    <citation type="submission" date="2017-10" db="EMBL/GenBank/DDBJ databases">
        <title>Effective Description of Clostridium neonatale sp. nov. linked to necrotizing enterocolitis in neonates and a clarification of species assignable to the genus Clostridium (Prazmowski 1880) emend. Lawson and Rainey 2016.</title>
        <authorList>
            <person name="Bernard K."/>
            <person name="Burdz T."/>
            <person name="Wiebe D."/>
            <person name="Balcewich B."/>
            <person name="Alfa M."/>
            <person name="Bernier A.-M."/>
        </authorList>
    </citation>
    <scope>NUCLEOTIDE SEQUENCE [LARGE SCALE GENOMIC DNA]</scope>
    <source>
        <strain evidence="3 5">LCDC99A005</strain>
    </source>
</reference>
<dbReference type="EMBL" id="CAKJVE010000004">
    <property type="protein sequence ID" value="CAG9707314.1"/>
    <property type="molecule type" value="Genomic_DNA"/>
</dbReference>
<evidence type="ECO:0000313" key="6">
    <source>
        <dbReference type="Proteomes" id="UP000431451"/>
    </source>
</evidence>
<name>A0A2A7MIL0_9CLOT</name>
<dbReference type="Proteomes" id="UP000789738">
    <property type="component" value="Unassembled WGS sequence"/>
</dbReference>
<evidence type="ECO:0000313" key="1">
    <source>
        <dbReference type="EMBL" id="CAG9707314.1"/>
    </source>
</evidence>
<accession>A0A2A7MIL0</accession>
<protein>
    <submittedName>
        <fullName evidence="3">Uncharacterized protein</fullName>
    </submittedName>
</protein>
<keyword evidence="5" id="KW-1185">Reference proteome</keyword>
<evidence type="ECO:0000313" key="3">
    <source>
        <dbReference type="EMBL" id="PEG31357.1"/>
    </source>
</evidence>
<evidence type="ECO:0000313" key="5">
    <source>
        <dbReference type="Proteomes" id="UP000220840"/>
    </source>
</evidence>
<dbReference type="Proteomes" id="UP000220840">
    <property type="component" value="Unassembled WGS sequence"/>
</dbReference>
<dbReference type="AlphaFoldDB" id="A0A2A7MIL0"/>
<evidence type="ECO:0000313" key="2">
    <source>
        <dbReference type="EMBL" id="CAI3658672.1"/>
    </source>
</evidence>
<dbReference type="Proteomes" id="UP000431451">
    <property type="component" value="Unassembled WGS sequence"/>
</dbReference>
<reference evidence="4 6" key="2">
    <citation type="submission" date="2018-06" db="EMBL/GenBank/DDBJ databases">
        <authorList>
            <consortium name="IHU Genomes"/>
        </authorList>
    </citation>
    <scope>NUCLEOTIDE SEQUENCE [LARGE SCALE GENOMIC DNA]</scope>
    <source>
        <strain evidence="4 6">NEC25</strain>
    </source>
</reference>
<reference evidence="2" key="4">
    <citation type="submission" date="2022-10" db="EMBL/GenBank/DDBJ databases">
        <authorList>
            <person name="Aires J."/>
            <person name="Mesa V."/>
        </authorList>
    </citation>
    <scope>NUCLEOTIDE SEQUENCE</scope>
    <source>
        <strain evidence="2">Clostridium neonatale JD116</strain>
    </source>
</reference>
<dbReference type="Proteomes" id="UP001189143">
    <property type="component" value="Unassembled WGS sequence"/>
</dbReference>